<dbReference type="Gene3D" id="3.40.50.10600">
    <property type="entry name" value="SpoIIaa-like domains"/>
    <property type="match status" value="2"/>
</dbReference>
<evidence type="ECO:0000313" key="2">
    <source>
        <dbReference type="Proteomes" id="UP000094094"/>
    </source>
</evidence>
<dbReference type="InterPro" id="IPR036513">
    <property type="entry name" value="STAS_dom_sf"/>
</dbReference>
<dbReference type="SUPFAM" id="SSF52091">
    <property type="entry name" value="SpoIIaa-like"/>
    <property type="match status" value="2"/>
</dbReference>
<dbReference type="EMBL" id="CP017157">
    <property type="protein sequence ID" value="AOP47705.1"/>
    <property type="molecule type" value="Genomic_DNA"/>
</dbReference>
<dbReference type="OrthoDB" id="4729899at2"/>
<dbReference type="RefSeq" id="WP_069569849.1">
    <property type="nucleotide sequence ID" value="NZ_CP017157.1"/>
</dbReference>
<dbReference type="InterPro" id="IPR021866">
    <property type="entry name" value="SpoIIAA-like"/>
</dbReference>
<dbReference type="AlphaFoldDB" id="A0A1D7VLS3"/>
<sequence length="255" mass="28238">MLERLEDVPAGISAVKATGTVSKKDYETVIEPLINDARAEGRRLRILCEFGPDFRTFTPAAGWEDLKVGMRSLRLFEGCALVSDIGWIRKSTSLTSFLMPCPVRVFGMEERAAALDWLTSLPEAPGVSHRLLHGPQVLVIEVEEPLRTQDFDALALTADSWLETHTELAGVVVHAREFPGWENVGSMLRHVRFVRDHHRKVRKVALAADSKLAGLVPHIAKHFIQAEVRRFGYDELDVAVAWAGSPAPKQAADTG</sequence>
<evidence type="ECO:0008006" key="3">
    <source>
        <dbReference type="Google" id="ProtNLM"/>
    </source>
</evidence>
<accession>A0A1D7VLS3</accession>
<protein>
    <recommendedName>
        <fullName evidence="3">STAS/SEC14 domain-containing protein</fullName>
    </recommendedName>
</protein>
<dbReference type="Proteomes" id="UP000094094">
    <property type="component" value="Chromosome"/>
</dbReference>
<organism evidence="1 2">
    <name type="scientific">Streptomyces lydicus</name>
    <dbReference type="NCBI Taxonomy" id="47763"/>
    <lineage>
        <taxon>Bacteria</taxon>
        <taxon>Bacillati</taxon>
        <taxon>Actinomycetota</taxon>
        <taxon>Actinomycetes</taxon>
        <taxon>Kitasatosporales</taxon>
        <taxon>Streptomycetaceae</taxon>
        <taxon>Streptomyces</taxon>
    </lineage>
</organism>
<gene>
    <name evidence="1" type="ORF">SL103_16895</name>
</gene>
<name>A0A1D7VLS3_9ACTN</name>
<dbReference type="Pfam" id="PF11964">
    <property type="entry name" value="SpoIIAA-like"/>
    <property type="match status" value="2"/>
</dbReference>
<proteinExistence type="predicted"/>
<dbReference type="InterPro" id="IPR038396">
    <property type="entry name" value="SpoIIAA-like_sf"/>
</dbReference>
<reference evidence="1 2" key="1">
    <citation type="submission" date="2016-09" db="EMBL/GenBank/DDBJ databases">
        <title>Complete genome sequencing of Streptomyces lydicus 103 and metabolic pathways analysis of antibiotic biosynthesis.</title>
        <authorList>
            <person name="Jia N."/>
            <person name="Ding M.-Z."/>
            <person name="Gao F."/>
            <person name="Yuan Y.-J."/>
        </authorList>
    </citation>
    <scope>NUCLEOTIDE SEQUENCE [LARGE SCALE GENOMIC DNA]</scope>
    <source>
        <strain evidence="1 2">103</strain>
    </source>
</reference>
<evidence type="ECO:0000313" key="1">
    <source>
        <dbReference type="EMBL" id="AOP47705.1"/>
    </source>
</evidence>
<dbReference type="KEGG" id="slc:SL103_16895"/>
<keyword evidence="2" id="KW-1185">Reference proteome</keyword>